<accession>A0A0F5JKZ3</accession>
<gene>
    <name evidence="2" type="ORF">HMPREF1535_01066</name>
</gene>
<keyword evidence="1" id="KW-0472">Membrane</keyword>
<keyword evidence="1" id="KW-1133">Transmembrane helix</keyword>
<proteinExistence type="predicted"/>
<evidence type="ECO:0000313" key="3">
    <source>
        <dbReference type="Proteomes" id="UP000033047"/>
    </source>
</evidence>
<dbReference type="AlphaFoldDB" id="A0A0F5JKZ3"/>
<evidence type="ECO:0000313" key="2">
    <source>
        <dbReference type="EMBL" id="KKB58245.1"/>
    </source>
</evidence>
<keyword evidence="1" id="KW-0812">Transmembrane</keyword>
<organism evidence="2 3">
    <name type="scientific">Parabacteroides goldsteinii DSM 19448 = WAL 12034</name>
    <dbReference type="NCBI Taxonomy" id="927665"/>
    <lineage>
        <taxon>Bacteria</taxon>
        <taxon>Pseudomonadati</taxon>
        <taxon>Bacteroidota</taxon>
        <taxon>Bacteroidia</taxon>
        <taxon>Bacteroidales</taxon>
        <taxon>Tannerellaceae</taxon>
        <taxon>Parabacteroides</taxon>
    </lineage>
</organism>
<dbReference type="HOGENOM" id="CLU_3423945_0_0_10"/>
<dbReference type="Proteomes" id="UP000033047">
    <property type="component" value="Unassembled WGS sequence"/>
</dbReference>
<name>A0A0F5JKZ3_9BACT</name>
<evidence type="ECO:0000256" key="1">
    <source>
        <dbReference type="SAM" id="Phobius"/>
    </source>
</evidence>
<reference evidence="2 3" key="1">
    <citation type="submission" date="2013-04" db="EMBL/GenBank/DDBJ databases">
        <title>The Genome Sequence of Parabacteroides goldsteinii DSM 19448.</title>
        <authorList>
            <consortium name="The Broad Institute Genomics Platform"/>
            <person name="Earl A."/>
            <person name="Ward D."/>
            <person name="Feldgarden M."/>
            <person name="Gevers D."/>
            <person name="Martens E."/>
            <person name="Sakamoto M."/>
            <person name="Benno Y."/>
            <person name="Song Y."/>
            <person name="Liu C."/>
            <person name="Lee J."/>
            <person name="Bolanos M."/>
            <person name="Vaisanen M.L."/>
            <person name="Finegold S.M."/>
            <person name="Walker B."/>
            <person name="Young S."/>
            <person name="Zeng Q."/>
            <person name="Gargeya S."/>
            <person name="Fitzgerald M."/>
            <person name="Haas B."/>
            <person name="Abouelleil A."/>
            <person name="Allen A.W."/>
            <person name="Alvarado L."/>
            <person name="Arachchi H.M."/>
            <person name="Berlin A.M."/>
            <person name="Chapman S.B."/>
            <person name="Gainer-Dewar J."/>
            <person name="Goldberg J."/>
            <person name="Griggs A."/>
            <person name="Gujja S."/>
            <person name="Hansen M."/>
            <person name="Howarth C."/>
            <person name="Imamovic A."/>
            <person name="Ireland A."/>
            <person name="Larimer J."/>
            <person name="McCowan C."/>
            <person name="Murphy C."/>
            <person name="Pearson M."/>
            <person name="Poon T.W."/>
            <person name="Priest M."/>
            <person name="Roberts A."/>
            <person name="Saif S."/>
            <person name="Shea T."/>
            <person name="Sisk P."/>
            <person name="Sykes S."/>
            <person name="Wortman J."/>
            <person name="Nusbaum C."/>
            <person name="Birren B."/>
        </authorList>
    </citation>
    <scope>NUCLEOTIDE SEQUENCE [LARGE SCALE GENOMIC DNA]</scope>
    <source>
        <strain evidence="2 3">DSM 19448</strain>
    </source>
</reference>
<comment type="caution">
    <text evidence="2">The sequence shown here is derived from an EMBL/GenBank/DDBJ whole genome shotgun (WGS) entry which is preliminary data.</text>
</comment>
<feature type="non-terminal residue" evidence="2">
    <location>
        <position position="23"/>
    </location>
</feature>
<dbReference type="STRING" id="927665.HMPREF1535_01066"/>
<protein>
    <submittedName>
        <fullName evidence="2">Uncharacterized protein</fullName>
    </submittedName>
</protein>
<sequence length="23" mass="2608">MKKGRIFTNCLFIVCTLMAAISF</sequence>
<dbReference type="EMBL" id="AQHV01000006">
    <property type="protein sequence ID" value="KKB58245.1"/>
    <property type="molecule type" value="Genomic_DNA"/>
</dbReference>
<feature type="transmembrane region" description="Helical" evidence="1">
    <location>
        <begin position="6"/>
        <end position="22"/>
    </location>
</feature>